<feature type="domain" description="Integrase catalytic" evidence="1">
    <location>
        <begin position="1"/>
        <end position="151"/>
    </location>
</feature>
<dbReference type="GO" id="GO:0003676">
    <property type="term" value="F:nucleic acid binding"/>
    <property type="evidence" value="ECO:0007669"/>
    <property type="project" value="InterPro"/>
</dbReference>
<keyword evidence="3" id="KW-1185">Reference proteome</keyword>
<dbReference type="SUPFAM" id="SSF53098">
    <property type="entry name" value="Ribonuclease H-like"/>
    <property type="match status" value="1"/>
</dbReference>
<dbReference type="PANTHER" id="PTHR37984:SF5">
    <property type="entry name" value="PROTEIN NYNRIN-LIKE"/>
    <property type="match status" value="1"/>
</dbReference>
<accession>A0AAV2S391</accession>
<dbReference type="InterPro" id="IPR036397">
    <property type="entry name" value="RNaseH_sf"/>
</dbReference>
<proteinExistence type="predicted"/>
<reference evidence="2 3" key="1">
    <citation type="submission" date="2024-05" db="EMBL/GenBank/DDBJ databases">
        <authorList>
            <person name="Wallberg A."/>
        </authorList>
    </citation>
    <scope>NUCLEOTIDE SEQUENCE [LARGE SCALE GENOMIC DNA]</scope>
</reference>
<evidence type="ECO:0000313" key="2">
    <source>
        <dbReference type="EMBL" id="CAL4151544.1"/>
    </source>
</evidence>
<dbReference type="PROSITE" id="PS50994">
    <property type="entry name" value="INTEGRASE"/>
    <property type="match status" value="1"/>
</dbReference>
<dbReference type="InterPro" id="IPR050951">
    <property type="entry name" value="Retrovirus_Pol_polyprotein"/>
</dbReference>
<dbReference type="EMBL" id="CAXKWB010038382">
    <property type="protein sequence ID" value="CAL4151544.1"/>
    <property type="molecule type" value="Genomic_DNA"/>
</dbReference>
<dbReference type="PANTHER" id="PTHR37984">
    <property type="entry name" value="PROTEIN CBG26694"/>
    <property type="match status" value="1"/>
</dbReference>
<comment type="caution">
    <text evidence="2">The sequence shown here is derived from an EMBL/GenBank/DDBJ whole genome shotgun (WGS) entry which is preliminary data.</text>
</comment>
<evidence type="ECO:0000313" key="3">
    <source>
        <dbReference type="Proteomes" id="UP001497623"/>
    </source>
</evidence>
<dbReference type="Proteomes" id="UP001497623">
    <property type="component" value="Unassembled WGS sequence"/>
</dbReference>
<dbReference type="InterPro" id="IPR012337">
    <property type="entry name" value="RNaseH-like_sf"/>
</dbReference>
<dbReference type="GO" id="GO:0015074">
    <property type="term" value="P:DNA integration"/>
    <property type="evidence" value="ECO:0007669"/>
    <property type="project" value="InterPro"/>
</dbReference>
<evidence type="ECO:0000259" key="1">
    <source>
        <dbReference type="PROSITE" id="PS50994"/>
    </source>
</evidence>
<dbReference type="Gene3D" id="3.30.420.10">
    <property type="entry name" value="Ribonuclease H-like superfamily/Ribonuclease H"/>
    <property type="match status" value="1"/>
</dbReference>
<protein>
    <recommendedName>
        <fullName evidence="1">Integrase catalytic domain-containing protein</fullName>
    </recommendedName>
</protein>
<dbReference type="InterPro" id="IPR001584">
    <property type="entry name" value="Integrase_cat-core"/>
</dbReference>
<name>A0AAV2S391_MEGNR</name>
<dbReference type="AlphaFoldDB" id="A0AAV2S391"/>
<organism evidence="2 3">
    <name type="scientific">Meganyctiphanes norvegica</name>
    <name type="common">Northern krill</name>
    <name type="synonym">Thysanopoda norvegica</name>
    <dbReference type="NCBI Taxonomy" id="48144"/>
    <lineage>
        <taxon>Eukaryota</taxon>
        <taxon>Metazoa</taxon>
        <taxon>Ecdysozoa</taxon>
        <taxon>Arthropoda</taxon>
        <taxon>Crustacea</taxon>
        <taxon>Multicrustacea</taxon>
        <taxon>Malacostraca</taxon>
        <taxon>Eumalacostraca</taxon>
        <taxon>Eucarida</taxon>
        <taxon>Euphausiacea</taxon>
        <taxon>Euphausiidae</taxon>
        <taxon>Meganyctiphanes</taxon>
    </lineage>
</organism>
<dbReference type="Pfam" id="PF00665">
    <property type="entry name" value="rve"/>
    <property type="match status" value="1"/>
</dbReference>
<sequence length="158" mass="18197">MERVHVDFFEYKGKHVLLMVDAFSKKIWTQLMNTDTTTSKSLAILYGWFCTESGPPTTLVSDNGPQFTAHDFRDKMKLWGIKHVFSPPYHPCSNGAAERGVQLYKDRLKKMNISAQPVELYVALAYIGRVHGLTPHSSTDRCPFELIKRVIYLLYFHI</sequence>
<gene>
    <name evidence="2" type="ORF">MNOR_LOCUS30799</name>
</gene>